<dbReference type="InterPro" id="IPR058530">
    <property type="entry name" value="Baseplate_J-like_C"/>
</dbReference>
<reference evidence="2 3" key="1">
    <citation type="submission" date="2016-07" db="EMBL/GenBank/DDBJ databases">
        <title>Acinetobacter sp. ANC 4603.</title>
        <authorList>
            <person name="Radolfova-Krizova L."/>
            <person name="Nemec A."/>
        </authorList>
    </citation>
    <scope>NUCLEOTIDE SEQUENCE [LARGE SCALE GENOMIC DNA]</scope>
    <source>
        <strain evidence="2 3">ANC 4603</strain>
    </source>
</reference>
<sequence>MSTVDFSQLPPPSLISELSFEVLFEKRKESFIALHESEKQAEIRETLKRESEPVTKLLQENAYLEMLYVAKCNADARSLLLAYAEKSDLDHLALTEYGLIRLLVSPADDTAIPPIDAIYESDERLRERCLLSFDGMNTAGSANAYRYFALSADGRVDGIKVRSDGANPYLLDIVITQIDSVNGEASAELITAVQKALDPDHVRPVCDRPIVKSSVATNYQIEAQLYVGKNAEDALLLETANLRLDKYIKNAQKNGESIYRSAIYAALHVDGIQRVVVTVPVNDLVMDSYHHPFCTAKTISIGGLNE</sequence>
<name>A0A1C3CVC7_9GAMM</name>
<dbReference type="STRING" id="1891224.BBP83_09310"/>
<evidence type="ECO:0000313" key="3">
    <source>
        <dbReference type="Proteomes" id="UP000186553"/>
    </source>
</evidence>
<comment type="caution">
    <text evidence="2">The sequence shown here is derived from an EMBL/GenBank/DDBJ whole genome shotgun (WGS) entry which is preliminary data.</text>
</comment>
<dbReference type="InterPro" id="IPR014507">
    <property type="entry name" value="Baseplate_assembly_J_pred"/>
</dbReference>
<dbReference type="RefSeq" id="WP_068888203.1">
    <property type="nucleotide sequence ID" value="NZ_CBCRUU010000004.1"/>
</dbReference>
<protein>
    <submittedName>
        <fullName evidence="2">Phage baseplate protein</fullName>
    </submittedName>
</protein>
<proteinExistence type="predicted"/>
<organism evidence="2 3">
    <name type="scientific">Acinetobacter celticus</name>
    <dbReference type="NCBI Taxonomy" id="1891224"/>
    <lineage>
        <taxon>Bacteria</taxon>
        <taxon>Pseudomonadati</taxon>
        <taxon>Pseudomonadota</taxon>
        <taxon>Gammaproteobacteria</taxon>
        <taxon>Moraxellales</taxon>
        <taxon>Moraxellaceae</taxon>
        <taxon>Acinetobacter</taxon>
    </lineage>
</organism>
<evidence type="ECO:0000313" key="2">
    <source>
        <dbReference type="EMBL" id="ODA12745.1"/>
    </source>
</evidence>
<keyword evidence="3" id="KW-1185">Reference proteome</keyword>
<dbReference type="PANTHER" id="PTHR35862">
    <property type="entry name" value="FELS-2 PROPHAGE PROTEIN"/>
    <property type="match status" value="1"/>
</dbReference>
<dbReference type="PANTHER" id="PTHR35862:SF1">
    <property type="entry name" value="FELS-2 PROPHAGE PROTEIN"/>
    <property type="match status" value="1"/>
</dbReference>
<dbReference type="AlphaFoldDB" id="A0A1C3CVC7"/>
<feature type="domain" description="Baseplate J-like C-terminal" evidence="1">
    <location>
        <begin position="219"/>
        <end position="295"/>
    </location>
</feature>
<dbReference type="InterPro" id="IPR052726">
    <property type="entry name" value="Phage_Baseplate_Hub"/>
</dbReference>
<dbReference type="OrthoDB" id="9793802at2"/>
<dbReference type="EMBL" id="MBDL01000010">
    <property type="protein sequence ID" value="ODA12745.1"/>
    <property type="molecule type" value="Genomic_DNA"/>
</dbReference>
<dbReference type="Proteomes" id="UP000186553">
    <property type="component" value="Unassembled WGS sequence"/>
</dbReference>
<accession>A0A1C3CVC7</accession>
<dbReference type="Pfam" id="PF26079">
    <property type="entry name" value="Baseplate_J_C"/>
    <property type="match status" value="1"/>
</dbReference>
<gene>
    <name evidence="2" type="ORF">BBP83_09310</name>
</gene>
<dbReference type="PIRSF" id="PIRSF020481">
    <property type="entry name" value="BAP"/>
    <property type="match status" value="1"/>
</dbReference>
<evidence type="ECO:0000259" key="1">
    <source>
        <dbReference type="Pfam" id="PF26079"/>
    </source>
</evidence>